<comment type="similarity">
    <text evidence="2">In the N-terminal section; belongs to the MoaB/Mog family.</text>
</comment>
<feature type="domain" description="MoaB/Mog" evidence="7">
    <location>
        <begin position="7"/>
        <end position="155"/>
    </location>
</feature>
<dbReference type="UniPathway" id="UPA00344"/>
<dbReference type="GO" id="GO:0006777">
    <property type="term" value="P:Mo-molybdopterin cofactor biosynthetic process"/>
    <property type="evidence" value="ECO:0007669"/>
    <property type="project" value="UniProtKB-UniRule"/>
</dbReference>
<protein>
    <recommendedName>
        <fullName evidence="7">MoaB/Mog domain-containing protein</fullName>
    </recommendedName>
</protein>
<dbReference type="SUPFAM" id="SSF53218">
    <property type="entry name" value="Molybdenum cofactor biosynthesis proteins"/>
    <property type="match status" value="2"/>
</dbReference>
<sequence>MTTIHVAVLTVSDTAFSDPSADKSGPTIREIIKHRPSYEVLDEHHRIVPDDSSIIRSVAEEWCNSGLVDWLITTGGTGFGVRDVTPEAITPLIERPAPGLVHLMLSTSLEKTPFAALARPVAGTIQGTLVTTLPGSVKAVKENLDALFQGGVLDHAIDLLKGGSGKQVHTKLSETFPAGTSHDHGHHHHHHHGHHQPKPRSQAALSHDPSASVSARHRKSPFPQISLDAALGLIRENIKRLPVQTLPVDHNLGGHILAQNVYAPKDVPFTSTTSVDGYALRSSDPPGVYKVVTAQTHDLSSPLPEGSIYRINTGGPLPAGADTIIMVEDTELVSTFEDEPGVTAEEKEVRILVQVPPGDNVRAPGSDVRQGQLVMSAGDRVTRGGGEVGTLTFVGRKEVNVFKKPVVAIMSTGNELVDLKDSSHEHAKPIDGWGGIYDTNRPSLRALLESMGYSVIDLGIVRDDISAHVSALQKGLHEADLILTTGGTSMGPTDLLKPVIERYLDGVVHFGRVSVKPGKPTTFASVPYQHGENTIRKPIFALPGNPASALVTFYVFVVPALRRMGGYPEKLCELPKVMVQIQNSMPLDPRTEFHRVVIKSSFGDGAGGSGMVLKAYSTGGQRSSRVASLCEANGLVILPPLPPPNQEAPSASTKTRLEEGEFARAVVIGEIEMA</sequence>
<evidence type="ECO:0000259" key="7">
    <source>
        <dbReference type="SMART" id="SM00852"/>
    </source>
</evidence>
<comment type="similarity">
    <text evidence="3">In the C-terminal section; belongs to the MoeA family.</text>
</comment>
<comment type="catalytic activity">
    <reaction evidence="5">
        <text>adenylyl-molybdopterin + molybdate = Mo-molybdopterin + AMP + H(+)</text>
        <dbReference type="Rhea" id="RHEA:35047"/>
        <dbReference type="ChEBI" id="CHEBI:15378"/>
        <dbReference type="ChEBI" id="CHEBI:36264"/>
        <dbReference type="ChEBI" id="CHEBI:62727"/>
        <dbReference type="ChEBI" id="CHEBI:71302"/>
        <dbReference type="ChEBI" id="CHEBI:456215"/>
    </reaction>
</comment>
<keyword evidence="5" id="KW-0500">Molybdenum</keyword>
<dbReference type="PANTHER" id="PTHR10192:SF5">
    <property type="entry name" value="GEPHYRIN"/>
    <property type="match status" value="1"/>
</dbReference>
<evidence type="ECO:0000256" key="3">
    <source>
        <dbReference type="ARBA" id="ARBA00008339"/>
    </source>
</evidence>
<dbReference type="STRING" id="685588.A0A067TWE7"/>
<dbReference type="InterPro" id="IPR001453">
    <property type="entry name" value="MoaB/Mog_dom"/>
</dbReference>
<feature type="region of interest" description="Disordered" evidence="6">
    <location>
        <begin position="175"/>
        <end position="219"/>
    </location>
</feature>
<dbReference type="Gene3D" id="3.40.980.10">
    <property type="entry name" value="MoaB/Mog-like domain"/>
    <property type="match status" value="2"/>
</dbReference>
<evidence type="ECO:0000256" key="6">
    <source>
        <dbReference type="SAM" id="MobiDB-lite"/>
    </source>
</evidence>
<evidence type="ECO:0000256" key="5">
    <source>
        <dbReference type="RuleBase" id="RU365090"/>
    </source>
</evidence>
<keyword evidence="9" id="KW-1185">Reference proteome</keyword>
<dbReference type="InterPro" id="IPR005111">
    <property type="entry name" value="MoeA_C_domain_IV"/>
</dbReference>
<dbReference type="GO" id="GO:0046872">
    <property type="term" value="F:metal ion binding"/>
    <property type="evidence" value="ECO:0007669"/>
    <property type="project" value="UniProtKB-UniRule"/>
</dbReference>
<dbReference type="SUPFAM" id="SSF63882">
    <property type="entry name" value="MoeA N-terminal region -like"/>
    <property type="match status" value="1"/>
</dbReference>
<dbReference type="EMBL" id="KL142368">
    <property type="protein sequence ID" value="KDR84294.1"/>
    <property type="molecule type" value="Genomic_DNA"/>
</dbReference>
<dbReference type="GO" id="GO:0005524">
    <property type="term" value="F:ATP binding"/>
    <property type="evidence" value="ECO:0007669"/>
    <property type="project" value="UniProtKB-UniRule"/>
</dbReference>
<proteinExistence type="inferred from homology"/>
<evidence type="ECO:0000256" key="2">
    <source>
        <dbReference type="ARBA" id="ARBA00007589"/>
    </source>
</evidence>
<keyword evidence="5" id="KW-0808">Transferase</keyword>
<dbReference type="InterPro" id="IPR036425">
    <property type="entry name" value="MoaB/Mog-like_dom_sf"/>
</dbReference>
<keyword evidence="4 5" id="KW-0501">Molybdenum cofactor biosynthesis</keyword>
<evidence type="ECO:0000313" key="8">
    <source>
        <dbReference type="EMBL" id="KDR84294.1"/>
    </source>
</evidence>
<comment type="pathway">
    <text evidence="1 5">Cofactor biosynthesis; molybdopterin biosynthesis.</text>
</comment>
<dbReference type="HOGENOM" id="CLU_010186_2_2_1"/>
<comment type="cofactor">
    <cofactor evidence="5">
        <name>Mg(2+)</name>
        <dbReference type="ChEBI" id="CHEBI:18420"/>
    </cofactor>
</comment>
<dbReference type="Pfam" id="PF03453">
    <property type="entry name" value="MoeA_N"/>
    <property type="match status" value="1"/>
</dbReference>
<comment type="similarity">
    <text evidence="5">Belongs to the MoeA family.</text>
</comment>
<dbReference type="GO" id="GO:0005829">
    <property type="term" value="C:cytosol"/>
    <property type="evidence" value="ECO:0007669"/>
    <property type="project" value="TreeGrafter"/>
</dbReference>
<organism evidence="8 9">
    <name type="scientific">Galerina marginata (strain CBS 339.88)</name>
    <dbReference type="NCBI Taxonomy" id="685588"/>
    <lineage>
        <taxon>Eukaryota</taxon>
        <taxon>Fungi</taxon>
        <taxon>Dikarya</taxon>
        <taxon>Basidiomycota</taxon>
        <taxon>Agaricomycotina</taxon>
        <taxon>Agaricomycetes</taxon>
        <taxon>Agaricomycetidae</taxon>
        <taxon>Agaricales</taxon>
        <taxon>Agaricineae</taxon>
        <taxon>Strophariaceae</taxon>
        <taxon>Galerina</taxon>
    </lineage>
</organism>
<dbReference type="CDD" id="cd00886">
    <property type="entry name" value="MogA_MoaB"/>
    <property type="match status" value="1"/>
</dbReference>
<keyword evidence="5" id="KW-0460">Magnesium</keyword>
<dbReference type="Gene3D" id="2.170.190.11">
    <property type="entry name" value="Molybdopterin biosynthesis moea protein, domain 3"/>
    <property type="match status" value="1"/>
</dbReference>
<dbReference type="Pfam" id="PF00994">
    <property type="entry name" value="MoCF_biosynth"/>
    <property type="match status" value="2"/>
</dbReference>
<feature type="domain" description="MoaB/Mog" evidence="7">
    <location>
        <begin position="408"/>
        <end position="563"/>
    </location>
</feature>
<dbReference type="InterPro" id="IPR005110">
    <property type="entry name" value="MoeA_linker/N"/>
</dbReference>
<dbReference type="SMART" id="SM00852">
    <property type="entry name" value="MoCF_biosynth"/>
    <property type="match status" value="2"/>
</dbReference>
<dbReference type="OrthoDB" id="4349954at2759"/>
<dbReference type="CDD" id="cd00887">
    <property type="entry name" value="MoeA"/>
    <property type="match status" value="1"/>
</dbReference>
<dbReference type="GO" id="GO:0061598">
    <property type="term" value="F:molybdopterin adenylyltransferase activity"/>
    <property type="evidence" value="ECO:0007669"/>
    <property type="project" value="UniProtKB-UniRule"/>
</dbReference>
<accession>A0A067TWE7</accession>
<dbReference type="InterPro" id="IPR038987">
    <property type="entry name" value="MoeA-like"/>
</dbReference>
<dbReference type="Proteomes" id="UP000027222">
    <property type="component" value="Unassembled WGS sequence"/>
</dbReference>
<evidence type="ECO:0000313" key="9">
    <source>
        <dbReference type="Proteomes" id="UP000027222"/>
    </source>
</evidence>
<dbReference type="InterPro" id="IPR008284">
    <property type="entry name" value="MoCF_biosynth_CS"/>
</dbReference>
<keyword evidence="5" id="KW-0479">Metal-binding</keyword>
<reference evidence="9" key="1">
    <citation type="journal article" date="2014" name="Proc. Natl. Acad. Sci. U.S.A.">
        <title>Extensive sampling of basidiomycete genomes demonstrates inadequacy of the white-rot/brown-rot paradigm for wood decay fungi.</title>
        <authorList>
            <person name="Riley R."/>
            <person name="Salamov A.A."/>
            <person name="Brown D.W."/>
            <person name="Nagy L.G."/>
            <person name="Floudas D."/>
            <person name="Held B.W."/>
            <person name="Levasseur A."/>
            <person name="Lombard V."/>
            <person name="Morin E."/>
            <person name="Otillar R."/>
            <person name="Lindquist E.A."/>
            <person name="Sun H."/>
            <person name="LaButti K.M."/>
            <person name="Schmutz J."/>
            <person name="Jabbour D."/>
            <person name="Luo H."/>
            <person name="Baker S.E."/>
            <person name="Pisabarro A.G."/>
            <person name="Walton J.D."/>
            <person name="Blanchette R.A."/>
            <person name="Henrissat B."/>
            <person name="Martin F."/>
            <person name="Cullen D."/>
            <person name="Hibbett D.S."/>
            <person name="Grigoriev I.V."/>
        </authorList>
    </citation>
    <scope>NUCLEOTIDE SEQUENCE [LARGE SCALE GENOMIC DNA]</scope>
    <source>
        <strain evidence="9">CBS 339.88</strain>
    </source>
</reference>
<dbReference type="Gene3D" id="3.90.105.10">
    <property type="entry name" value="Molybdopterin biosynthesis moea protein, domain 2"/>
    <property type="match status" value="1"/>
</dbReference>
<dbReference type="GO" id="GO:0061599">
    <property type="term" value="F:molybdopterin molybdotransferase activity"/>
    <property type="evidence" value="ECO:0007669"/>
    <property type="project" value="UniProtKB-UniRule"/>
</dbReference>
<dbReference type="InterPro" id="IPR036135">
    <property type="entry name" value="MoeA_linker/N_sf"/>
</dbReference>
<evidence type="ECO:0000256" key="1">
    <source>
        <dbReference type="ARBA" id="ARBA00005046"/>
    </source>
</evidence>
<feature type="compositionally biased region" description="Basic residues" evidence="6">
    <location>
        <begin position="184"/>
        <end position="198"/>
    </location>
</feature>
<dbReference type="PROSITE" id="PS01079">
    <property type="entry name" value="MOCF_BIOSYNTHESIS_2"/>
    <property type="match status" value="1"/>
</dbReference>
<name>A0A067TWE7_GALM3</name>
<dbReference type="Pfam" id="PF03454">
    <property type="entry name" value="MoeA_C"/>
    <property type="match status" value="1"/>
</dbReference>
<dbReference type="SUPFAM" id="SSF63867">
    <property type="entry name" value="MoeA C-terminal domain-like"/>
    <property type="match status" value="1"/>
</dbReference>
<dbReference type="NCBIfam" id="TIGR00177">
    <property type="entry name" value="molyb_syn"/>
    <property type="match status" value="2"/>
</dbReference>
<comment type="function">
    <text evidence="5">Catalyzes two steps in the biosynthesis of the molybdenum cofactor. In the first step, molybdopterin is adenylated. Subsequently, molybdate is inserted into adenylated molybdopterin and AMP is released.</text>
</comment>
<dbReference type="AlphaFoldDB" id="A0A067TWE7"/>
<dbReference type="FunFam" id="3.40.980.10:FF:000001">
    <property type="entry name" value="Molybdopterin molybdenumtransferase"/>
    <property type="match status" value="1"/>
</dbReference>
<comment type="catalytic activity">
    <reaction evidence="5">
        <text>molybdopterin + ATP + H(+) = adenylyl-molybdopterin + diphosphate</text>
        <dbReference type="Rhea" id="RHEA:31331"/>
        <dbReference type="ChEBI" id="CHEBI:15378"/>
        <dbReference type="ChEBI" id="CHEBI:30616"/>
        <dbReference type="ChEBI" id="CHEBI:33019"/>
        <dbReference type="ChEBI" id="CHEBI:58698"/>
        <dbReference type="ChEBI" id="CHEBI:62727"/>
    </reaction>
</comment>
<evidence type="ECO:0000256" key="4">
    <source>
        <dbReference type="ARBA" id="ARBA00023150"/>
    </source>
</evidence>
<dbReference type="Gene3D" id="2.40.340.10">
    <property type="entry name" value="MoeA, C-terminal, domain IV"/>
    <property type="match status" value="1"/>
</dbReference>
<dbReference type="PANTHER" id="PTHR10192">
    <property type="entry name" value="MOLYBDOPTERIN BIOSYNTHESIS PROTEIN"/>
    <property type="match status" value="1"/>
</dbReference>
<dbReference type="InterPro" id="IPR036688">
    <property type="entry name" value="MoeA_C_domain_IV_sf"/>
</dbReference>
<gene>
    <name evidence="8" type="ORF">GALMADRAFT_237057</name>
</gene>